<dbReference type="STRING" id="1619048.UU49_C0021G0023"/>
<feature type="region of interest" description="Disordered" evidence="1">
    <location>
        <begin position="301"/>
        <end position="323"/>
    </location>
</feature>
<proteinExistence type="predicted"/>
<evidence type="ECO:0000313" key="3">
    <source>
        <dbReference type="Proteomes" id="UP000034108"/>
    </source>
</evidence>
<dbReference type="Proteomes" id="UP000034108">
    <property type="component" value="Unassembled WGS sequence"/>
</dbReference>
<accession>A0A0G0XMD9</accession>
<dbReference type="AlphaFoldDB" id="A0A0G0XMD9"/>
<name>A0A0G0XMD9_9BACT</name>
<comment type="caution">
    <text evidence="2">The sequence shown here is derived from an EMBL/GenBank/DDBJ whole genome shotgun (WGS) entry which is preliminary data.</text>
</comment>
<protein>
    <recommendedName>
        <fullName evidence="4">SbsA Ig-like domain-containing protein</fullName>
    </recommendedName>
</protein>
<sequence length="455" mass="49132">GYTQDFIIGGFLGPVIESHYPKRNAPWEGEPPIPRNTKIIITFREAIKPLTIIDDINGSGIYGDLIAGVPDQINSENVKIYATSDGETKALGMDPNNAEDDVYASLSGDKKIIVIKPKNYIGSPVQDTSYTVKLSGIQWANGDQIFTGAYNYYDWQFTVSSEVDLTPPQVESVIPLPSGSAYPRNIIVQINFNEAIDPISASGIFNKDGGFTHISISPDQNAITGEFRIANQYKTVEFFSDSQCGKNPCGAPIFCLPASATLQVLAKAATLAELNAVPNNPQAASIFPDGVVDMANNSLDGGGELTTSPSGQSLILSPKKDGKAEGPPVDNFYWSFKTTDEVKDTAPKISTITPSAKEQNVLQDALVTITFDGLMSLSSFSNLVLKTNKQYNVWYTAAGVNLNSKDKPVVLGEYGIGAAIKTRAEILHGAFWQKPPELNATDAFYYPFVSSKVIC</sequence>
<feature type="compositionally biased region" description="Polar residues" evidence="1">
    <location>
        <begin position="301"/>
        <end position="315"/>
    </location>
</feature>
<reference evidence="2 3" key="1">
    <citation type="journal article" date="2015" name="Nature">
        <title>rRNA introns, odd ribosomes, and small enigmatic genomes across a large radiation of phyla.</title>
        <authorList>
            <person name="Brown C.T."/>
            <person name="Hug L.A."/>
            <person name="Thomas B.C."/>
            <person name="Sharon I."/>
            <person name="Castelle C.J."/>
            <person name="Singh A."/>
            <person name="Wilkins M.J."/>
            <person name="Williams K.H."/>
            <person name="Banfield J.F."/>
        </authorList>
    </citation>
    <scope>NUCLEOTIDE SEQUENCE [LARGE SCALE GENOMIC DNA]</scope>
</reference>
<feature type="non-terminal residue" evidence="2">
    <location>
        <position position="1"/>
    </location>
</feature>
<dbReference type="EMBL" id="LCAV01000021">
    <property type="protein sequence ID" value="KKR97960.1"/>
    <property type="molecule type" value="Genomic_DNA"/>
</dbReference>
<evidence type="ECO:0000313" key="2">
    <source>
        <dbReference type="EMBL" id="KKR97960.1"/>
    </source>
</evidence>
<organism evidence="2 3">
    <name type="scientific">Candidatus Magasanikbacteria bacterium GW2011_GWC2_41_17</name>
    <dbReference type="NCBI Taxonomy" id="1619048"/>
    <lineage>
        <taxon>Bacteria</taxon>
        <taxon>Candidatus Magasanikiibacteriota</taxon>
    </lineage>
</organism>
<evidence type="ECO:0000256" key="1">
    <source>
        <dbReference type="SAM" id="MobiDB-lite"/>
    </source>
</evidence>
<evidence type="ECO:0008006" key="4">
    <source>
        <dbReference type="Google" id="ProtNLM"/>
    </source>
</evidence>
<gene>
    <name evidence="2" type="ORF">UU49_C0021G0023</name>
</gene>